<evidence type="ECO:0000259" key="2">
    <source>
        <dbReference type="Pfam" id="PF14659"/>
    </source>
</evidence>
<name>A0A518B7G7_9BACT</name>
<feature type="domain" description="Integrase SAM-like N-terminal" evidence="2">
    <location>
        <begin position="64"/>
        <end position="113"/>
    </location>
</feature>
<dbReference type="InterPro" id="IPR011010">
    <property type="entry name" value="DNA_brk_join_enz"/>
</dbReference>
<dbReference type="InterPro" id="IPR010998">
    <property type="entry name" value="Integrase_recombinase_N"/>
</dbReference>
<evidence type="ECO:0000313" key="4">
    <source>
        <dbReference type="Proteomes" id="UP000317093"/>
    </source>
</evidence>
<dbReference type="Proteomes" id="UP000317093">
    <property type="component" value="Chromosome"/>
</dbReference>
<evidence type="ECO:0000313" key="3">
    <source>
        <dbReference type="EMBL" id="QDU62915.1"/>
    </source>
</evidence>
<evidence type="ECO:0000256" key="1">
    <source>
        <dbReference type="ARBA" id="ARBA00023125"/>
    </source>
</evidence>
<keyword evidence="1" id="KW-0238">DNA-binding</keyword>
<dbReference type="GO" id="GO:0015074">
    <property type="term" value="P:DNA integration"/>
    <property type="evidence" value="ECO:0007669"/>
    <property type="project" value="InterPro"/>
</dbReference>
<keyword evidence="4" id="KW-1185">Reference proteome</keyword>
<proteinExistence type="predicted"/>
<gene>
    <name evidence="3" type="ORF">Pan216_37890</name>
</gene>
<dbReference type="Gene3D" id="1.10.150.130">
    <property type="match status" value="1"/>
</dbReference>
<dbReference type="Pfam" id="PF14659">
    <property type="entry name" value="Phage_int_SAM_3"/>
    <property type="match status" value="1"/>
</dbReference>
<dbReference type="GO" id="GO:0003677">
    <property type="term" value="F:DNA binding"/>
    <property type="evidence" value="ECO:0007669"/>
    <property type="project" value="UniProtKB-KW"/>
</dbReference>
<accession>A0A518B7G7</accession>
<dbReference type="EMBL" id="CP036279">
    <property type="protein sequence ID" value="QDU62915.1"/>
    <property type="molecule type" value="Genomic_DNA"/>
</dbReference>
<organism evidence="3 4">
    <name type="scientific">Kolteria novifilia</name>
    <dbReference type="NCBI Taxonomy" id="2527975"/>
    <lineage>
        <taxon>Bacteria</taxon>
        <taxon>Pseudomonadati</taxon>
        <taxon>Planctomycetota</taxon>
        <taxon>Planctomycetia</taxon>
        <taxon>Kolteriales</taxon>
        <taxon>Kolteriaceae</taxon>
        <taxon>Kolteria</taxon>
    </lineage>
</organism>
<dbReference type="SUPFAM" id="SSF56349">
    <property type="entry name" value="DNA breaking-rejoining enzymes"/>
    <property type="match status" value="1"/>
</dbReference>
<sequence length="145" mass="16578">MSRTPHPWFRKSKNAWYVCLDGRQILLAKGKANKAAAHQKFHELMTLSATARADQGSSASVAAVCDTFLDWCSKRRRPKTYEWYRHSLQDLAEFLGRMHVVDVKPFHITRWIDRHSWNTGLPLWFVPVVMRVSGPGPTCAAGERA</sequence>
<reference evidence="3 4" key="1">
    <citation type="submission" date="2019-02" db="EMBL/GenBank/DDBJ databases">
        <title>Deep-cultivation of Planctomycetes and their phenomic and genomic characterization uncovers novel biology.</title>
        <authorList>
            <person name="Wiegand S."/>
            <person name="Jogler M."/>
            <person name="Boedeker C."/>
            <person name="Pinto D."/>
            <person name="Vollmers J."/>
            <person name="Rivas-Marin E."/>
            <person name="Kohn T."/>
            <person name="Peeters S.H."/>
            <person name="Heuer A."/>
            <person name="Rast P."/>
            <person name="Oberbeckmann S."/>
            <person name="Bunk B."/>
            <person name="Jeske O."/>
            <person name="Meyerdierks A."/>
            <person name="Storesund J.E."/>
            <person name="Kallscheuer N."/>
            <person name="Luecker S."/>
            <person name="Lage O.M."/>
            <person name="Pohl T."/>
            <person name="Merkel B.J."/>
            <person name="Hornburger P."/>
            <person name="Mueller R.-W."/>
            <person name="Bruemmer F."/>
            <person name="Labrenz M."/>
            <person name="Spormann A.M."/>
            <person name="Op den Camp H."/>
            <person name="Overmann J."/>
            <person name="Amann R."/>
            <person name="Jetten M.S.M."/>
            <person name="Mascher T."/>
            <person name="Medema M.H."/>
            <person name="Devos D.P."/>
            <person name="Kaster A.-K."/>
            <person name="Ovreas L."/>
            <person name="Rohde M."/>
            <person name="Galperin M.Y."/>
            <person name="Jogler C."/>
        </authorList>
    </citation>
    <scope>NUCLEOTIDE SEQUENCE [LARGE SCALE GENOMIC DNA]</scope>
    <source>
        <strain evidence="3 4">Pan216</strain>
    </source>
</reference>
<dbReference type="KEGG" id="knv:Pan216_37890"/>
<dbReference type="AlphaFoldDB" id="A0A518B7G7"/>
<dbReference type="InterPro" id="IPR004107">
    <property type="entry name" value="Integrase_SAM-like_N"/>
</dbReference>
<protein>
    <recommendedName>
        <fullName evidence="2">Integrase SAM-like N-terminal domain-containing protein</fullName>
    </recommendedName>
</protein>